<dbReference type="EMBL" id="APMY01000087">
    <property type="protein sequence ID" value="EOM75756.1"/>
    <property type="molecule type" value="Genomic_DNA"/>
</dbReference>
<keyword evidence="2" id="KW-1185">Reference proteome</keyword>
<comment type="caution">
    <text evidence="1">The sequence shown here is derived from an EMBL/GenBank/DDBJ whole genome shotgun (WGS) entry which is preliminary data.</text>
</comment>
<dbReference type="AlphaFoldDB" id="R7WKB2"/>
<protein>
    <submittedName>
        <fullName evidence="1">Uncharacterized protein</fullName>
    </submittedName>
</protein>
<sequence>MSAHRDDSYRSVEQRARQLWSQALADRGKSWRHAGLQLVGNEPDADLVDHLMYRFKATALSLTGT</sequence>
<evidence type="ECO:0000313" key="2">
    <source>
        <dbReference type="Proteomes" id="UP000013525"/>
    </source>
</evidence>
<gene>
    <name evidence="1" type="ORF">Rrhod_2922</name>
</gene>
<name>R7WKB2_9NOCA</name>
<organism evidence="1 2">
    <name type="scientific">Rhodococcus rhodnii LMG 5362</name>
    <dbReference type="NCBI Taxonomy" id="1273125"/>
    <lineage>
        <taxon>Bacteria</taxon>
        <taxon>Bacillati</taxon>
        <taxon>Actinomycetota</taxon>
        <taxon>Actinomycetes</taxon>
        <taxon>Mycobacteriales</taxon>
        <taxon>Nocardiaceae</taxon>
        <taxon>Rhodococcus</taxon>
    </lineage>
</organism>
<dbReference type="Proteomes" id="UP000013525">
    <property type="component" value="Unassembled WGS sequence"/>
</dbReference>
<reference evidence="1 2" key="1">
    <citation type="journal article" date="2013" name="Genome Announc.">
        <title>Draft Genome Sequence of Rhodococcus rhodnii Strain LMG5362, a Symbiont of Rhodnius prolixus (Hemiptera, Reduviidae, Triatominae), the Principle Vector of Trypanosoma cruzi.</title>
        <authorList>
            <person name="Pachebat J.A."/>
            <person name="van Keulen G."/>
            <person name="Whitten M.M."/>
            <person name="Girdwood S."/>
            <person name="Del Sol R."/>
            <person name="Dyson P.J."/>
            <person name="Facey P.D."/>
        </authorList>
    </citation>
    <scope>NUCLEOTIDE SEQUENCE [LARGE SCALE GENOMIC DNA]</scope>
    <source>
        <strain evidence="1 2">LMG 5362</strain>
    </source>
</reference>
<dbReference type="PATRIC" id="fig|1273125.3.peg.2785"/>
<accession>R7WKB2</accession>
<evidence type="ECO:0000313" key="1">
    <source>
        <dbReference type="EMBL" id="EOM75756.1"/>
    </source>
</evidence>
<proteinExistence type="predicted"/>